<keyword evidence="2" id="KW-1185">Reference proteome</keyword>
<dbReference type="AlphaFoldDB" id="A0AAV8Z9Z5"/>
<protein>
    <recommendedName>
        <fullName evidence="3">ZP domain-containing protein</fullName>
    </recommendedName>
</protein>
<feature type="non-terminal residue" evidence="1">
    <location>
        <position position="444"/>
    </location>
</feature>
<proteinExistence type="predicted"/>
<dbReference type="Proteomes" id="UP001162162">
    <property type="component" value="Unassembled WGS sequence"/>
</dbReference>
<sequence length="444" mass="48370">MPPLTPRQQSKKVSRRNDTLIHVICRAPLRQSSLGRRGKRLRLRLPPAPTPRAPGRTLHTLHRLPTPVFQDEVIPSQPIPIPIPTYLPPTLYPPLGSSPLPPDIFAEDDTVVIPSPTPGSLYQTPTLQARVLNMSCVMDSSFKSTFRVEGRNAGSPPPVIDNGAEGCISARSSGTFSITAEGSKRMSECGVRRCTVGSSSRAHMCAIVRMPTCTPQDSIVSHTKHIRLGPTTINKGRSAGNGVIASGGGQRNFDSRIVLLRKSGAGSNFDQPLLPGSAVQLGEELVLRAVVQDSDGWRFSRVGPVIVRSSSTQKSVTLIEENGCRSSGMRSICPFQPRQLSPLDTVLHFRAFLFQSSSKGDDMLLSVRMLGCMHAQDCYQNGGCTDANLLTPPRFRRSAKGAYVQKENASWESQVEFRVQVPQRNTTESPKTTLISKELLIMAS</sequence>
<gene>
    <name evidence="1" type="ORF">NQ318_020195</name>
</gene>
<evidence type="ECO:0008006" key="3">
    <source>
        <dbReference type="Google" id="ProtNLM"/>
    </source>
</evidence>
<dbReference type="PANTHER" id="PTHR39959">
    <property type="entry name" value="RE44287P-RELATED"/>
    <property type="match status" value="1"/>
</dbReference>
<comment type="caution">
    <text evidence="1">The sequence shown here is derived from an EMBL/GenBank/DDBJ whole genome shotgun (WGS) entry which is preliminary data.</text>
</comment>
<accession>A0AAV8Z9Z5</accession>
<reference evidence="1" key="1">
    <citation type="journal article" date="2023" name="Insect Mol. Biol.">
        <title>Genome sequencing provides insights into the evolution of gene families encoding plant cell wall-degrading enzymes in longhorned beetles.</title>
        <authorList>
            <person name="Shin N.R."/>
            <person name="Okamura Y."/>
            <person name="Kirsch R."/>
            <person name="Pauchet Y."/>
        </authorList>
    </citation>
    <scope>NUCLEOTIDE SEQUENCE</scope>
    <source>
        <strain evidence="1">AMC_N1</strain>
    </source>
</reference>
<evidence type="ECO:0000313" key="2">
    <source>
        <dbReference type="Proteomes" id="UP001162162"/>
    </source>
</evidence>
<dbReference type="PANTHER" id="PTHR39959:SF2">
    <property type="entry name" value="RE44287P"/>
    <property type="match status" value="1"/>
</dbReference>
<evidence type="ECO:0000313" key="1">
    <source>
        <dbReference type="EMBL" id="KAJ8960896.1"/>
    </source>
</evidence>
<dbReference type="EMBL" id="JAPWTK010000007">
    <property type="protein sequence ID" value="KAJ8960896.1"/>
    <property type="molecule type" value="Genomic_DNA"/>
</dbReference>
<organism evidence="1 2">
    <name type="scientific">Aromia moschata</name>
    <dbReference type="NCBI Taxonomy" id="1265417"/>
    <lineage>
        <taxon>Eukaryota</taxon>
        <taxon>Metazoa</taxon>
        <taxon>Ecdysozoa</taxon>
        <taxon>Arthropoda</taxon>
        <taxon>Hexapoda</taxon>
        <taxon>Insecta</taxon>
        <taxon>Pterygota</taxon>
        <taxon>Neoptera</taxon>
        <taxon>Endopterygota</taxon>
        <taxon>Coleoptera</taxon>
        <taxon>Polyphaga</taxon>
        <taxon>Cucujiformia</taxon>
        <taxon>Chrysomeloidea</taxon>
        <taxon>Cerambycidae</taxon>
        <taxon>Cerambycinae</taxon>
        <taxon>Callichromatini</taxon>
        <taxon>Aromia</taxon>
    </lineage>
</organism>
<name>A0AAV8Z9Z5_9CUCU</name>